<dbReference type="AlphaFoldDB" id="A0AAE8JWY5"/>
<evidence type="ECO:0000313" key="1">
    <source>
        <dbReference type="EMBL" id="RNL03884.1"/>
    </source>
</evidence>
<gene>
    <name evidence="1" type="ORF">C9386_08040</name>
</gene>
<dbReference type="EMBL" id="PYTT01000074">
    <property type="protein sequence ID" value="RNL03884.1"/>
    <property type="molecule type" value="Genomic_DNA"/>
</dbReference>
<dbReference type="Proteomes" id="UP000284283">
    <property type="component" value="Unassembled WGS sequence"/>
</dbReference>
<comment type="caution">
    <text evidence="1">The sequence shown here is derived from an EMBL/GenBank/DDBJ whole genome shotgun (WGS) entry which is preliminary data.</text>
</comment>
<evidence type="ECO:0000313" key="2">
    <source>
        <dbReference type="Proteomes" id="UP000284283"/>
    </source>
</evidence>
<sequence>MLTACAFVLDKRFENAAYVARRAPLPTRFSSPRRLDAAIAHALHKRAAATLYVSSPCASDNVALTQHRVFH</sequence>
<proteinExistence type="predicted"/>
<name>A0AAE8JWY5_XANVA</name>
<protein>
    <submittedName>
        <fullName evidence="1">Uncharacterized protein</fullName>
    </submittedName>
</protein>
<accession>A0AAE8JWY5</accession>
<dbReference type="KEGG" id="xva:C7V42_15220"/>
<organism evidence="1 2">
    <name type="scientific">Xanthomonas vasicola pv. vasculorum</name>
    <dbReference type="NCBI Taxonomy" id="325776"/>
    <lineage>
        <taxon>Bacteria</taxon>
        <taxon>Pseudomonadati</taxon>
        <taxon>Pseudomonadota</taxon>
        <taxon>Gammaproteobacteria</taxon>
        <taxon>Lysobacterales</taxon>
        <taxon>Lysobacteraceae</taxon>
        <taxon>Xanthomonas</taxon>
    </lineage>
</organism>
<reference evidence="1 2" key="1">
    <citation type="submission" date="2018-03" db="EMBL/GenBank/DDBJ databases">
        <authorList>
            <person name="Wu G."/>
        </authorList>
    </citation>
    <scope>NUCLEOTIDE SEQUENCE [LARGE SCALE GENOMIC DNA]</scope>
    <source>
        <strain evidence="1 2">SAM-118</strain>
    </source>
</reference>